<feature type="compositionally biased region" description="Basic and acidic residues" evidence="1">
    <location>
        <begin position="215"/>
        <end position="243"/>
    </location>
</feature>
<name>A0A7J5XXF5_DISMA</name>
<feature type="compositionally biased region" description="Low complexity" evidence="1">
    <location>
        <begin position="364"/>
        <end position="375"/>
    </location>
</feature>
<feature type="compositionally biased region" description="Basic and acidic residues" evidence="1">
    <location>
        <begin position="251"/>
        <end position="311"/>
    </location>
</feature>
<comment type="caution">
    <text evidence="2">The sequence shown here is derived from an EMBL/GenBank/DDBJ whole genome shotgun (WGS) entry which is preliminary data.</text>
</comment>
<dbReference type="Proteomes" id="UP000518266">
    <property type="component" value="Unassembled WGS sequence"/>
</dbReference>
<evidence type="ECO:0000256" key="1">
    <source>
        <dbReference type="SAM" id="MobiDB-lite"/>
    </source>
</evidence>
<dbReference type="EMBL" id="JAAKFY010000019">
    <property type="protein sequence ID" value="KAF3841772.1"/>
    <property type="molecule type" value="Genomic_DNA"/>
</dbReference>
<sequence length="375" mass="43546">MTVPILVRVVRRGQDVHERSGSVHSVDLVQVVPVRREHAWPTFLREFSGGSEQGTPQRAHLMRGCRRGRVGLLQPVKTTDPDLSIHDFQHAVHPRVVVQRYGSSIFQQKHPHAELVRLADVHVGDRGSWYGSPEGMSSDLRGTSCRSEARISVIRLLSLFWFSRKDLAGSSPKRGGLRKVMRACRAILCTMEAMLLSPGIIPERGTCCPVEETGEERGEERGEEKGEERGDRRGDREREERRGDRRRREKRRQERRGERRGERRQERREKRRQERRQERREKRRQERRQEKEQEKEQRIRREKRRQERREETGEEREEETGEVEEIGEKEPGRLSQTFPVLRSAPPLLGRTEDGPKLRGGRVGVGPVVVETGGDS</sequence>
<accession>A0A7J5XXF5</accession>
<organism evidence="2 3">
    <name type="scientific">Dissostichus mawsoni</name>
    <name type="common">Antarctic cod</name>
    <dbReference type="NCBI Taxonomy" id="36200"/>
    <lineage>
        <taxon>Eukaryota</taxon>
        <taxon>Metazoa</taxon>
        <taxon>Chordata</taxon>
        <taxon>Craniata</taxon>
        <taxon>Vertebrata</taxon>
        <taxon>Euteleostomi</taxon>
        <taxon>Actinopterygii</taxon>
        <taxon>Neopterygii</taxon>
        <taxon>Teleostei</taxon>
        <taxon>Neoteleostei</taxon>
        <taxon>Acanthomorphata</taxon>
        <taxon>Eupercaria</taxon>
        <taxon>Perciformes</taxon>
        <taxon>Notothenioidei</taxon>
        <taxon>Nototheniidae</taxon>
        <taxon>Dissostichus</taxon>
    </lineage>
</organism>
<gene>
    <name evidence="2" type="ORF">F7725_023723</name>
</gene>
<proteinExistence type="predicted"/>
<evidence type="ECO:0000313" key="2">
    <source>
        <dbReference type="EMBL" id="KAF3841772.1"/>
    </source>
</evidence>
<reference evidence="2 3" key="1">
    <citation type="submission" date="2020-03" db="EMBL/GenBank/DDBJ databases">
        <title>Dissostichus mawsoni Genome sequencing and assembly.</title>
        <authorList>
            <person name="Park H."/>
        </authorList>
    </citation>
    <scope>NUCLEOTIDE SEQUENCE [LARGE SCALE GENOMIC DNA]</scope>
    <source>
        <strain evidence="2">DM0001</strain>
        <tissue evidence="2">Muscle</tissue>
    </source>
</reference>
<evidence type="ECO:0000313" key="3">
    <source>
        <dbReference type="Proteomes" id="UP000518266"/>
    </source>
</evidence>
<dbReference type="AlphaFoldDB" id="A0A7J5XXF5"/>
<protein>
    <submittedName>
        <fullName evidence="2">Uncharacterized protein</fullName>
    </submittedName>
</protein>
<keyword evidence="3" id="KW-1185">Reference proteome</keyword>
<feature type="region of interest" description="Disordered" evidence="1">
    <location>
        <begin position="201"/>
        <end position="375"/>
    </location>
</feature>
<feature type="compositionally biased region" description="Acidic residues" evidence="1">
    <location>
        <begin position="312"/>
        <end position="325"/>
    </location>
</feature>